<evidence type="ECO:0000256" key="5">
    <source>
        <dbReference type="RuleBase" id="RU000477"/>
    </source>
</evidence>
<dbReference type="PANTHER" id="PTHR47002:SF6">
    <property type="entry name" value="X INTRINSIC PROTEIN"/>
    <property type="match status" value="1"/>
</dbReference>
<sequence length="394" mass="43045">MRELRDYEANIVCGRHFFLETLGRLGKEKSEWETRGIELNGLQRGKIKRNSHTNKIALDDSRHLNMRIEEMDVVLTNVHQDAALSYDTTNGKSIRLKFLAFIGAHEFWSAEMWRAGLTEMVGSAFAMFALVGSIISFTNSNVAAPVLLVPILVFCVVFFILMALAPLSGGFINPSFTFVAALMGVLTISRAIVYIVAQFIGTIIGFILLKSVMSHDMTLKYLLAGCTLNAYGETSGISASTAFVLEFSGTFLMFLIGATVAFDKKRSKELGPIMVYIALGGCMALPVLISSSITGSAGYGGVGLNPARCLAPALLHGGPQLWNGLWVFLLGPFIACIMYYIFSINLPKEGIPWVEEEYDISKVGGVCFKANPENVQHNNKATFLSAQSFSIDTN</sequence>
<organism evidence="7 8">
    <name type="scientific">Crotalaria pallida</name>
    <name type="common">Smooth rattlebox</name>
    <name type="synonym">Crotalaria striata</name>
    <dbReference type="NCBI Taxonomy" id="3830"/>
    <lineage>
        <taxon>Eukaryota</taxon>
        <taxon>Viridiplantae</taxon>
        <taxon>Streptophyta</taxon>
        <taxon>Embryophyta</taxon>
        <taxon>Tracheophyta</taxon>
        <taxon>Spermatophyta</taxon>
        <taxon>Magnoliopsida</taxon>
        <taxon>eudicotyledons</taxon>
        <taxon>Gunneridae</taxon>
        <taxon>Pentapetalae</taxon>
        <taxon>rosids</taxon>
        <taxon>fabids</taxon>
        <taxon>Fabales</taxon>
        <taxon>Fabaceae</taxon>
        <taxon>Papilionoideae</taxon>
        <taxon>50 kb inversion clade</taxon>
        <taxon>genistoids sensu lato</taxon>
        <taxon>core genistoids</taxon>
        <taxon>Crotalarieae</taxon>
        <taxon>Crotalaria</taxon>
    </lineage>
</organism>
<proteinExistence type="inferred from homology"/>
<comment type="similarity">
    <text evidence="5">Belongs to the MIP/aquaporin (TC 1.A.8) family.</text>
</comment>
<accession>A0AAN9EJ46</accession>
<reference evidence="7 8" key="1">
    <citation type="submission" date="2024-01" db="EMBL/GenBank/DDBJ databases">
        <title>The genomes of 5 underutilized Papilionoideae crops provide insights into root nodulation and disease resistanc.</title>
        <authorList>
            <person name="Yuan L."/>
        </authorList>
    </citation>
    <scope>NUCLEOTIDE SEQUENCE [LARGE SCALE GENOMIC DNA]</scope>
    <source>
        <strain evidence="7">ZHUSHIDOU_FW_LH</strain>
        <tissue evidence="7">Leaf</tissue>
    </source>
</reference>
<gene>
    <name evidence="7" type="ORF">RIF29_32543</name>
</gene>
<dbReference type="Proteomes" id="UP001372338">
    <property type="component" value="Unassembled WGS sequence"/>
</dbReference>
<feature type="transmembrane region" description="Helical" evidence="6">
    <location>
        <begin position="237"/>
        <end position="262"/>
    </location>
</feature>
<name>A0AAN9EJ46_CROPI</name>
<protein>
    <submittedName>
        <fullName evidence="7">Uncharacterized protein</fullName>
    </submittedName>
</protein>
<dbReference type="InterPro" id="IPR000425">
    <property type="entry name" value="MIP"/>
</dbReference>
<dbReference type="Gene3D" id="1.20.1080.10">
    <property type="entry name" value="Glycerol uptake facilitator protein"/>
    <property type="match status" value="1"/>
</dbReference>
<evidence type="ECO:0000313" key="7">
    <source>
        <dbReference type="EMBL" id="KAK7258094.1"/>
    </source>
</evidence>
<evidence type="ECO:0000313" key="8">
    <source>
        <dbReference type="Proteomes" id="UP001372338"/>
    </source>
</evidence>
<feature type="transmembrane region" description="Helical" evidence="6">
    <location>
        <begin position="274"/>
        <end position="301"/>
    </location>
</feature>
<keyword evidence="2 5" id="KW-0812">Transmembrane</keyword>
<dbReference type="PANTHER" id="PTHR47002">
    <property type="entry name" value="AQUAPORIN-LIKE"/>
    <property type="match status" value="1"/>
</dbReference>
<feature type="transmembrane region" description="Helical" evidence="6">
    <location>
        <begin position="176"/>
        <end position="209"/>
    </location>
</feature>
<comment type="caution">
    <text evidence="7">The sequence shown here is derived from an EMBL/GenBank/DDBJ whole genome shotgun (WGS) entry which is preliminary data.</text>
</comment>
<dbReference type="Pfam" id="PF00230">
    <property type="entry name" value="MIP"/>
    <property type="match status" value="1"/>
</dbReference>
<evidence type="ECO:0000256" key="3">
    <source>
        <dbReference type="ARBA" id="ARBA00022989"/>
    </source>
</evidence>
<keyword evidence="8" id="KW-1185">Reference proteome</keyword>
<evidence type="ECO:0000256" key="1">
    <source>
        <dbReference type="ARBA" id="ARBA00004141"/>
    </source>
</evidence>
<feature type="transmembrane region" description="Helical" evidence="6">
    <location>
        <begin position="117"/>
        <end position="137"/>
    </location>
</feature>
<evidence type="ECO:0000256" key="4">
    <source>
        <dbReference type="ARBA" id="ARBA00023136"/>
    </source>
</evidence>
<dbReference type="GO" id="GO:0015267">
    <property type="term" value="F:channel activity"/>
    <property type="evidence" value="ECO:0007669"/>
    <property type="project" value="InterPro"/>
</dbReference>
<evidence type="ECO:0000256" key="2">
    <source>
        <dbReference type="ARBA" id="ARBA00022692"/>
    </source>
</evidence>
<feature type="transmembrane region" description="Helical" evidence="6">
    <location>
        <begin position="143"/>
        <end position="164"/>
    </location>
</feature>
<dbReference type="SUPFAM" id="SSF81338">
    <property type="entry name" value="Aquaporin-like"/>
    <property type="match status" value="1"/>
</dbReference>
<comment type="subcellular location">
    <subcellularLocation>
        <location evidence="1">Membrane</location>
        <topology evidence="1">Multi-pass membrane protein</topology>
    </subcellularLocation>
</comment>
<dbReference type="InterPro" id="IPR023271">
    <property type="entry name" value="Aquaporin-like"/>
</dbReference>
<keyword evidence="3 6" id="KW-1133">Transmembrane helix</keyword>
<feature type="transmembrane region" description="Helical" evidence="6">
    <location>
        <begin position="321"/>
        <end position="342"/>
    </location>
</feature>
<dbReference type="AlphaFoldDB" id="A0AAN9EJ46"/>
<dbReference type="PRINTS" id="PR00783">
    <property type="entry name" value="MINTRINSICP"/>
</dbReference>
<dbReference type="GO" id="GO:0016020">
    <property type="term" value="C:membrane"/>
    <property type="evidence" value="ECO:0007669"/>
    <property type="project" value="UniProtKB-SubCell"/>
</dbReference>
<dbReference type="EMBL" id="JAYWIO010000006">
    <property type="protein sequence ID" value="KAK7258094.1"/>
    <property type="molecule type" value="Genomic_DNA"/>
</dbReference>
<keyword evidence="5" id="KW-0813">Transport</keyword>
<evidence type="ECO:0000256" key="6">
    <source>
        <dbReference type="SAM" id="Phobius"/>
    </source>
</evidence>
<keyword evidence="4 6" id="KW-0472">Membrane</keyword>